<keyword evidence="1" id="KW-0732">Signal</keyword>
<reference evidence="3" key="1">
    <citation type="journal article" date="2017" name="Proc. Natl. Acad. Sci. U.S.A.">
        <title>Simulation of Deepwater Horizon oil plume reveals substrate specialization within a complex community of hydrocarbon-degraders.</title>
        <authorList>
            <person name="Hu P."/>
            <person name="Dubinsky E.A."/>
            <person name="Probst A.J."/>
            <person name="Wang J."/>
            <person name="Sieber C.M.K."/>
            <person name="Tom L.M."/>
            <person name="Gardinali P."/>
            <person name="Banfield J.F."/>
            <person name="Atlas R.M."/>
            <person name="Andersen G.L."/>
        </authorList>
    </citation>
    <scope>NUCLEOTIDE SEQUENCE [LARGE SCALE GENOMIC DNA]</scope>
</reference>
<evidence type="ECO:0000313" key="3">
    <source>
        <dbReference type="Proteomes" id="UP000196531"/>
    </source>
</evidence>
<name>A0A1Y5F7S3_9BACT</name>
<feature type="chain" id="PRO_5013006282" evidence="1">
    <location>
        <begin position="22"/>
        <end position="122"/>
    </location>
</feature>
<dbReference type="EMBL" id="MAAO01000008">
    <property type="protein sequence ID" value="OUR95251.1"/>
    <property type="molecule type" value="Genomic_DNA"/>
</dbReference>
<sequence length="122" mass="13417">MKQILIFLFLCLTVLSMKVGAGEVTGAGGPMMKMLAKHGYSKEFMQAHGFKVILGEVTGAGRTLPTEDIEAFLTSDAVLNSQDIVRFDFKNPSLGKSFKDISSVEFVQHVVFKKDIRGVVFK</sequence>
<evidence type="ECO:0000313" key="2">
    <source>
        <dbReference type="EMBL" id="OUR95251.1"/>
    </source>
</evidence>
<dbReference type="AlphaFoldDB" id="A0A1Y5F7S3"/>
<feature type="signal peptide" evidence="1">
    <location>
        <begin position="1"/>
        <end position="21"/>
    </location>
</feature>
<comment type="caution">
    <text evidence="2">The sequence shown here is derived from an EMBL/GenBank/DDBJ whole genome shotgun (WGS) entry which is preliminary data.</text>
</comment>
<protein>
    <submittedName>
        <fullName evidence="2">Uncharacterized protein</fullName>
    </submittedName>
</protein>
<organism evidence="2 3">
    <name type="scientific">Halobacteriovorax marinus</name>
    <dbReference type="NCBI Taxonomy" id="97084"/>
    <lineage>
        <taxon>Bacteria</taxon>
        <taxon>Pseudomonadati</taxon>
        <taxon>Bdellovibrionota</taxon>
        <taxon>Bacteriovoracia</taxon>
        <taxon>Bacteriovoracales</taxon>
        <taxon>Halobacteriovoraceae</taxon>
        <taxon>Halobacteriovorax</taxon>
    </lineage>
</organism>
<accession>A0A1Y5F7S3</accession>
<dbReference type="Proteomes" id="UP000196531">
    <property type="component" value="Unassembled WGS sequence"/>
</dbReference>
<proteinExistence type="predicted"/>
<gene>
    <name evidence="2" type="ORF">A9Q84_15525</name>
</gene>
<evidence type="ECO:0000256" key="1">
    <source>
        <dbReference type="SAM" id="SignalP"/>
    </source>
</evidence>